<keyword evidence="2" id="KW-1133">Transmembrane helix</keyword>
<organism evidence="4 5">
    <name type="scientific">Hespellia stercorisuis DSM 15480</name>
    <dbReference type="NCBI Taxonomy" id="1121950"/>
    <lineage>
        <taxon>Bacteria</taxon>
        <taxon>Bacillati</taxon>
        <taxon>Bacillota</taxon>
        <taxon>Clostridia</taxon>
        <taxon>Lachnospirales</taxon>
        <taxon>Lachnospiraceae</taxon>
        <taxon>Hespellia</taxon>
    </lineage>
</organism>
<dbReference type="PANTHER" id="PTHR34403:SF14">
    <property type="entry name" value="OS05G0225800 PROTEIN"/>
    <property type="match status" value="1"/>
</dbReference>
<feature type="compositionally biased region" description="Basic and acidic residues" evidence="1">
    <location>
        <begin position="175"/>
        <end position="199"/>
    </location>
</feature>
<dbReference type="EMBL" id="FQZY01000010">
    <property type="protein sequence ID" value="SHJ52505.1"/>
    <property type="molecule type" value="Genomic_DNA"/>
</dbReference>
<evidence type="ECO:0000313" key="5">
    <source>
        <dbReference type="Proteomes" id="UP000184301"/>
    </source>
</evidence>
<dbReference type="Proteomes" id="UP000184301">
    <property type="component" value="Unassembled WGS sequence"/>
</dbReference>
<feature type="compositionally biased region" description="Basic and acidic residues" evidence="1">
    <location>
        <begin position="237"/>
        <end position="269"/>
    </location>
</feature>
<dbReference type="Pfam" id="PF13750">
    <property type="entry name" value="Big_3_3"/>
    <property type="match status" value="1"/>
</dbReference>
<dbReference type="RefSeq" id="WP_084533904.1">
    <property type="nucleotide sequence ID" value="NZ_FQZY01000010.1"/>
</dbReference>
<dbReference type="InterPro" id="IPR013783">
    <property type="entry name" value="Ig-like_fold"/>
</dbReference>
<feature type="compositionally biased region" description="Acidic residues" evidence="1">
    <location>
        <begin position="157"/>
        <end position="174"/>
    </location>
</feature>
<dbReference type="PANTHER" id="PTHR34403">
    <property type="entry name" value="TOL-PAL SYSTEM PROTEIN TOLA"/>
    <property type="match status" value="1"/>
</dbReference>
<feature type="transmembrane region" description="Helical" evidence="2">
    <location>
        <begin position="803"/>
        <end position="825"/>
    </location>
</feature>
<sequence>MDRKRRKRIELKKVRKYKKIKRMPGRSEIRKRVCLYMVIGMTCLMTCTSTINCVGYVKAQETKRRSEYEDSGKIKQYELEISRKPGSFGYYTEKPEVSIRTKDDTAVTKYEFTDAEGKTVGGELKRAGDKKLIASNCMKEGENSLKVWMEAPHEVISDPDPEPDPEPDPDPEPEPDPKPEPDPEPESKPDPVPDPKPDSESAPDPVPNPEPEPKPDPAPNPKLEPKPNPNPAPDPEPDPKPDPEPKPDPDPEPKPDPEPDPEPEPKPDPDPAPVIVWEVVEKSVQQHIFRIDTKAPGKVSLSYERDPSEGILFYNTPARLVIRKSGNEEDLKGICYKIGEEPEQLAENEEVELLLPLGFYGTVQASALDKAGNRSEPVTSVVFLCESVQPAISMTAPRGFETWYDQETQIQVRVEDTGLSAGLENVKCFVNGVQVTQNHPPVWENENVATVAIPVQEVSEKGSVIPVIVEAADRAGNVNSHTELLHIDKQKPEIEVKDQDGKQVEDCMITSRSLDVICEIREENVLKGASVQGSLTDVEETSRELPEAIWDSKEGKQTAHLKLEENGVYQITVSAEDAAGHSVAKNRQILIDKENPVIRYVEQLDGNFLRYFQWNYELREMIQDHTSYTYEMQLDGKAYRTGEKITGEGRHTLQVRATDAAGNEAEKHAEFTIDHTAPSVVFGNVKDGAVYEDNVTLAVSLKNASDKITEITIDGEKQQIDKSSQVFRFPFQEKGNYSVAVKAEDIAGNRTEQSVHFRIREQSVLSAKVVQPIRRVFTRRPSKTEKENEKKAEKSSFSILARVIIYGVIGVAILGGVLGGGFLLLHRRSRKAD</sequence>
<dbReference type="InterPro" id="IPR022038">
    <property type="entry name" value="Ig-like_bact"/>
</dbReference>
<keyword evidence="2" id="KW-0812">Transmembrane</keyword>
<dbReference type="OrthoDB" id="3193440at2"/>
<evidence type="ECO:0000313" key="4">
    <source>
        <dbReference type="EMBL" id="SHJ52505.1"/>
    </source>
</evidence>
<dbReference type="InterPro" id="IPR050972">
    <property type="entry name" value="SDr-like"/>
</dbReference>
<keyword evidence="5" id="KW-1185">Reference proteome</keyword>
<evidence type="ECO:0000259" key="3">
    <source>
        <dbReference type="Pfam" id="PF13750"/>
    </source>
</evidence>
<gene>
    <name evidence="4" type="ORF">SAMN02745243_00807</name>
</gene>
<evidence type="ECO:0000256" key="2">
    <source>
        <dbReference type="SAM" id="Phobius"/>
    </source>
</evidence>
<accession>A0A1M6K0M4</accession>
<feature type="compositionally biased region" description="Pro residues" evidence="1">
    <location>
        <begin position="204"/>
        <end position="234"/>
    </location>
</feature>
<feature type="region of interest" description="Disordered" evidence="1">
    <location>
        <begin position="155"/>
        <end position="272"/>
    </location>
</feature>
<feature type="domain" description="Ig-like" evidence="3">
    <location>
        <begin position="647"/>
        <end position="765"/>
    </location>
</feature>
<dbReference type="AlphaFoldDB" id="A0A1M6K0M4"/>
<dbReference type="Gene3D" id="2.60.40.10">
    <property type="entry name" value="Immunoglobulins"/>
    <property type="match status" value="1"/>
</dbReference>
<proteinExistence type="predicted"/>
<evidence type="ECO:0000256" key="1">
    <source>
        <dbReference type="SAM" id="MobiDB-lite"/>
    </source>
</evidence>
<reference evidence="4 5" key="1">
    <citation type="submission" date="2016-11" db="EMBL/GenBank/DDBJ databases">
        <authorList>
            <person name="Jaros S."/>
            <person name="Januszkiewicz K."/>
            <person name="Wedrychowicz H."/>
        </authorList>
    </citation>
    <scope>NUCLEOTIDE SEQUENCE [LARGE SCALE GENOMIC DNA]</scope>
    <source>
        <strain evidence="4 5">DSM 15480</strain>
    </source>
</reference>
<name>A0A1M6K0M4_9FIRM</name>
<dbReference type="STRING" id="1121950.SAMN02745243_00807"/>
<protein>
    <submittedName>
        <fullName evidence="4">Ig-like domain (Group 3)</fullName>
    </submittedName>
</protein>
<keyword evidence="2" id="KW-0472">Membrane</keyword>